<dbReference type="Pfam" id="PF11863">
    <property type="entry name" value="DUF3383"/>
    <property type="match status" value="1"/>
</dbReference>
<gene>
    <name evidence="1" type="ORF">NCTC13150_01786</name>
</gene>
<name>A0A8H2QTS1_9FIRM</name>
<dbReference type="AlphaFoldDB" id="A0A8H2QTS1"/>
<organism evidence="1 2">
    <name type="scientific">Urinicoccus massiliensis</name>
    <dbReference type="NCBI Taxonomy" id="1723382"/>
    <lineage>
        <taxon>Bacteria</taxon>
        <taxon>Bacillati</taxon>
        <taxon>Bacillota</taxon>
        <taxon>Tissierellia</taxon>
        <taxon>Tissierellales</taxon>
        <taxon>Peptoniphilaceae</taxon>
        <taxon>Urinicoccus</taxon>
    </lineage>
</organism>
<proteinExistence type="predicted"/>
<protein>
    <submittedName>
        <fullName evidence="1">Protein of uncharacterized function (DUF3383)</fullName>
    </submittedName>
</protein>
<keyword evidence="2" id="KW-1185">Reference proteome</keyword>
<sequence>MILDFPVNIQRKTVGLSERGFGTILIFDPGQDLNFKYLGPEDVKGLDTESKAYKLASRLFMQKPQPQEVAIVGKAGDAIEGFKKVLEENRDFFFLTCTDNTVETIKGLSKLCQVNSKLYGVTVNKYEDAEKLFEEVDDNTFVVYHDDPEAYAAEALAVIMSYKIGGKTAKFKTIQGVKAAKVTRTQLKALHDHNIFSYIEKLGVLQTTEGKVLSGEYIDVVLGEYWIRFRLEEALQRLALVEDKIPYTDRGIGMLVGETEKVLSRAVDQGIVESGQYKIDYKLRADVPSNEVALRKYNYVVWTAMLQGAIHTGQISGILTYDVVNKEGK</sequence>
<evidence type="ECO:0000313" key="1">
    <source>
        <dbReference type="EMBL" id="VFB17200.1"/>
    </source>
</evidence>
<dbReference type="InterPro" id="IPR021808">
    <property type="entry name" value="DUF3383"/>
</dbReference>
<evidence type="ECO:0000313" key="2">
    <source>
        <dbReference type="Proteomes" id="UP000377798"/>
    </source>
</evidence>
<dbReference type="RefSeq" id="WP_131749793.1">
    <property type="nucleotide sequence ID" value="NZ_CAACYI010000001.1"/>
</dbReference>
<comment type="caution">
    <text evidence="1">The sequence shown here is derived from an EMBL/GenBank/DDBJ whole genome shotgun (WGS) entry which is preliminary data.</text>
</comment>
<accession>A0A8H2QTS1</accession>
<dbReference type="Proteomes" id="UP000377798">
    <property type="component" value="Unassembled WGS sequence"/>
</dbReference>
<reference evidence="1 2" key="1">
    <citation type="submission" date="2019-02" db="EMBL/GenBank/DDBJ databases">
        <authorList>
            <consortium name="Pathogen Informatics"/>
        </authorList>
    </citation>
    <scope>NUCLEOTIDE SEQUENCE [LARGE SCALE GENOMIC DNA]</scope>
    <source>
        <strain evidence="1 2">3012STDY7089603</strain>
    </source>
</reference>
<dbReference type="EMBL" id="CAACYI010000001">
    <property type="protein sequence ID" value="VFB17200.1"/>
    <property type="molecule type" value="Genomic_DNA"/>
</dbReference>